<sequence>MRGILLGAAAFAALTAGVAAPAHAELKPAAEVLAGTERQGGLLPVHVDADSGRVLLELPAPGEDGLLGRFLHVSAVETGLGSAPVGIDRARSSGGRVLAFRRIGSKVIAEVENLRFRAAGAPDLERQSVENSFAVSTIWTGDVAARTASGGVLVDISSFLVRDDLGLAAALKGEGGFKLEDKLSVADTNFVKVFPENVELRGRLTFTSSEPGREVSNITPVSGNLTIAVRHSFLPLPEPGYQPRRFDPRAGSFGTQVVDFGAPLGQPLVYELANRFRLEKTDPAAASSPVRDPIVFHIDPSAPEPVRTALYEGVSWWSDAFAAAGLIDAFRVEYLPEDADPLDARYNVVNWVNRATRGWSYGQTVTDPRTGEIVTGTVLLGSLRVRQDLMIFEALVGANLTGTGDPNDPVTAALARIRQLGAHEVGHALGFAHNFAGSGQGRYSVMDYPAPRIALVDGRPDITDAYGVGIGRWDEFAVDWLYGADNEAEAAEVMQAGLAEGLRFVSDADARGLGAAHPAGSLWDDFDDPVAELRRMLDVREAAVAQFGPQALGAGQPLSQLKRAFVPIWLLHRYQVEAAGKLLGGVDYRYALRGDGTGAASAVPGVAQRDAMQALLAALDADALTVPDAVLPYLSAGYSGDYDRQTAIEIMPTLGAAVFDPLQAAEVAAAVPLDVLLAPERLARLESQHAADADVPGPLDVVDAVIDTGFDFDGADARQAAVQRRIATVAALSVARTAANDKLGPALSFALTDRLEQLADRLETRGDSAQASWQRGLAELLRDPDALREAIAKRKLIPDIPPGMPIGSLN</sequence>
<evidence type="ECO:0000256" key="1">
    <source>
        <dbReference type="SAM" id="SignalP"/>
    </source>
</evidence>
<gene>
    <name evidence="4" type="ORF">B5C34_05955</name>
</gene>
<evidence type="ECO:0000259" key="3">
    <source>
        <dbReference type="Pfam" id="PF17148"/>
    </source>
</evidence>
<dbReference type="CDD" id="cd04276">
    <property type="entry name" value="ZnMc_MMP_like_2"/>
    <property type="match status" value="1"/>
</dbReference>
<dbReference type="InterPro" id="IPR024079">
    <property type="entry name" value="MetalloPept_cat_dom_sf"/>
</dbReference>
<proteinExistence type="predicted"/>
<dbReference type="GO" id="GO:0008237">
    <property type="term" value="F:metallopeptidase activity"/>
    <property type="evidence" value="ECO:0007669"/>
    <property type="project" value="InterPro"/>
</dbReference>
<dbReference type="OrthoDB" id="9776599at2"/>
<keyword evidence="5" id="KW-1185">Reference proteome</keyword>
<dbReference type="EMBL" id="NFZT01000001">
    <property type="protein sequence ID" value="OWV33049.1"/>
    <property type="molecule type" value="Genomic_DNA"/>
</dbReference>
<dbReference type="PANTHER" id="PTHR38478">
    <property type="entry name" value="PEPTIDASE M1A AND M12B"/>
    <property type="match status" value="1"/>
</dbReference>
<keyword evidence="1" id="KW-0732">Signal</keyword>
<evidence type="ECO:0000313" key="5">
    <source>
        <dbReference type="Proteomes" id="UP000198462"/>
    </source>
</evidence>
<reference evidence="5" key="1">
    <citation type="submission" date="2017-05" db="EMBL/GenBank/DDBJ databases">
        <authorList>
            <person name="Lin X."/>
        </authorList>
    </citation>
    <scope>NUCLEOTIDE SEQUENCE [LARGE SCALE GENOMIC DNA]</scope>
    <source>
        <strain evidence="5">JLT2012</strain>
    </source>
</reference>
<evidence type="ECO:0000259" key="2">
    <source>
        <dbReference type="Pfam" id="PF16313"/>
    </source>
</evidence>
<dbReference type="Proteomes" id="UP000198462">
    <property type="component" value="Unassembled WGS sequence"/>
</dbReference>
<dbReference type="Pfam" id="PF16313">
    <property type="entry name" value="DUF4953"/>
    <property type="match status" value="1"/>
</dbReference>
<evidence type="ECO:0000313" key="4">
    <source>
        <dbReference type="EMBL" id="OWV33049.1"/>
    </source>
</evidence>
<protein>
    <submittedName>
        <fullName evidence="4">Peptidase</fullName>
    </submittedName>
</protein>
<feature type="domain" description="DUF5117" evidence="3">
    <location>
        <begin position="95"/>
        <end position="280"/>
    </location>
</feature>
<comment type="caution">
    <text evidence="4">The sequence shown here is derived from an EMBL/GenBank/DDBJ whole genome shotgun (WGS) entry which is preliminary data.</text>
</comment>
<dbReference type="Pfam" id="PF17148">
    <property type="entry name" value="DUF5117"/>
    <property type="match status" value="1"/>
</dbReference>
<accession>A0A219B5I1</accession>
<dbReference type="RefSeq" id="WP_088711837.1">
    <property type="nucleotide sequence ID" value="NZ_NFZT01000001.1"/>
</dbReference>
<feature type="signal peptide" evidence="1">
    <location>
        <begin position="1"/>
        <end position="24"/>
    </location>
</feature>
<dbReference type="InterPro" id="IPR034032">
    <property type="entry name" value="Zn_MMP-like_bac"/>
</dbReference>
<dbReference type="AlphaFoldDB" id="A0A219B5I1"/>
<dbReference type="InterPro" id="IPR032534">
    <property type="entry name" value="EcxA_zinc-bd"/>
</dbReference>
<name>A0A219B5I1_9SPHN</name>
<dbReference type="SUPFAM" id="SSF55486">
    <property type="entry name" value="Metalloproteases ('zincins'), catalytic domain"/>
    <property type="match status" value="1"/>
</dbReference>
<dbReference type="Gene3D" id="3.40.390.10">
    <property type="entry name" value="Collagenase (Catalytic Domain)"/>
    <property type="match status" value="1"/>
</dbReference>
<dbReference type="PANTHER" id="PTHR38478:SF1">
    <property type="entry name" value="ZINC DEPENDENT METALLOPROTEASE DOMAIN LIPOPROTEIN"/>
    <property type="match status" value="1"/>
</dbReference>
<feature type="domain" description="EcxA zinc-binding" evidence="2">
    <location>
        <begin position="409"/>
        <end position="706"/>
    </location>
</feature>
<feature type="chain" id="PRO_5012533045" evidence="1">
    <location>
        <begin position="25"/>
        <end position="810"/>
    </location>
</feature>
<organism evidence="4 5">
    <name type="scientific">Pacificimonas flava</name>
    <dbReference type="NCBI Taxonomy" id="1234595"/>
    <lineage>
        <taxon>Bacteria</taxon>
        <taxon>Pseudomonadati</taxon>
        <taxon>Pseudomonadota</taxon>
        <taxon>Alphaproteobacteria</taxon>
        <taxon>Sphingomonadales</taxon>
        <taxon>Sphingosinicellaceae</taxon>
        <taxon>Pacificimonas</taxon>
    </lineage>
</organism>
<dbReference type="InterPro" id="IPR033413">
    <property type="entry name" value="DUF5117"/>
</dbReference>